<dbReference type="Proteomes" id="UP001138757">
    <property type="component" value="Unassembled WGS sequence"/>
</dbReference>
<dbReference type="PANTHER" id="PTHR28620:SF1">
    <property type="entry name" value="CENP-V_GFA DOMAIN-CONTAINING PROTEIN"/>
    <property type="match status" value="1"/>
</dbReference>
<evidence type="ECO:0000259" key="4">
    <source>
        <dbReference type="PROSITE" id="PS51891"/>
    </source>
</evidence>
<comment type="similarity">
    <text evidence="1">Belongs to the Gfa family.</text>
</comment>
<dbReference type="Gene3D" id="2.170.150.70">
    <property type="match status" value="1"/>
</dbReference>
<evidence type="ECO:0000313" key="5">
    <source>
        <dbReference type="EMBL" id="MBT2187473.1"/>
    </source>
</evidence>
<reference evidence="5" key="1">
    <citation type="submission" date="2021-05" db="EMBL/GenBank/DDBJ databases">
        <title>Genome of Sphingobium sp. strain.</title>
        <authorList>
            <person name="Fan R."/>
        </authorList>
    </citation>
    <scope>NUCLEOTIDE SEQUENCE</scope>
    <source>
        <strain evidence="5">H33</strain>
    </source>
</reference>
<dbReference type="AlphaFoldDB" id="A0A9X1DDG0"/>
<dbReference type="Pfam" id="PF04828">
    <property type="entry name" value="GFA"/>
    <property type="match status" value="1"/>
</dbReference>
<dbReference type="GO" id="GO:0016846">
    <property type="term" value="F:carbon-sulfur lyase activity"/>
    <property type="evidence" value="ECO:0007669"/>
    <property type="project" value="InterPro"/>
</dbReference>
<dbReference type="RefSeq" id="WP_214623427.1">
    <property type="nucleotide sequence ID" value="NZ_JAHGAW010000006.1"/>
</dbReference>
<keyword evidence="2" id="KW-0479">Metal-binding</keyword>
<keyword evidence="3" id="KW-0862">Zinc</keyword>
<name>A0A9X1DDG0_9SPHN</name>
<dbReference type="SUPFAM" id="SSF51316">
    <property type="entry name" value="Mss4-like"/>
    <property type="match status" value="1"/>
</dbReference>
<evidence type="ECO:0000256" key="1">
    <source>
        <dbReference type="ARBA" id="ARBA00005495"/>
    </source>
</evidence>
<evidence type="ECO:0000313" key="6">
    <source>
        <dbReference type="Proteomes" id="UP001138757"/>
    </source>
</evidence>
<proteinExistence type="inferred from homology"/>
<organism evidence="5 6">
    <name type="scientific">Sphingobium nicotianae</name>
    <dbReference type="NCBI Taxonomy" id="2782607"/>
    <lineage>
        <taxon>Bacteria</taxon>
        <taxon>Pseudomonadati</taxon>
        <taxon>Pseudomonadota</taxon>
        <taxon>Alphaproteobacteria</taxon>
        <taxon>Sphingomonadales</taxon>
        <taxon>Sphingomonadaceae</taxon>
        <taxon>Sphingobium</taxon>
    </lineage>
</organism>
<dbReference type="GO" id="GO:0046872">
    <property type="term" value="F:metal ion binding"/>
    <property type="evidence" value="ECO:0007669"/>
    <property type="project" value="UniProtKB-KW"/>
</dbReference>
<keyword evidence="6" id="KW-1185">Reference proteome</keyword>
<protein>
    <submittedName>
        <fullName evidence="5">GFA family protein</fullName>
    </submittedName>
</protein>
<accession>A0A9X1DDG0</accession>
<dbReference type="InterPro" id="IPR011057">
    <property type="entry name" value="Mss4-like_sf"/>
</dbReference>
<dbReference type="InterPro" id="IPR052355">
    <property type="entry name" value="CENP-V-like"/>
</dbReference>
<dbReference type="PROSITE" id="PS51891">
    <property type="entry name" value="CENP_V_GFA"/>
    <property type="match status" value="1"/>
</dbReference>
<gene>
    <name evidence="5" type="ORF">KK488_11000</name>
</gene>
<dbReference type="PANTHER" id="PTHR28620">
    <property type="entry name" value="CENTROMERE PROTEIN V"/>
    <property type="match status" value="1"/>
</dbReference>
<dbReference type="EMBL" id="JAHGAW010000006">
    <property type="protein sequence ID" value="MBT2187473.1"/>
    <property type="molecule type" value="Genomic_DNA"/>
</dbReference>
<sequence length="134" mass="14905">MLKTYFGSCHCGDVTFAAEIDLAEGSGRCNCSICTKRRAWSVIVKPEDFRLLRGADKLSDYQFGTRSGHHRFCSRCGCAPFGDGHIEEIGGDYVSIAVACLDEVTPEELAAVPVRYSDGRNNAWWDEPREMAYL</sequence>
<evidence type="ECO:0000256" key="2">
    <source>
        <dbReference type="ARBA" id="ARBA00022723"/>
    </source>
</evidence>
<evidence type="ECO:0000256" key="3">
    <source>
        <dbReference type="ARBA" id="ARBA00022833"/>
    </source>
</evidence>
<comment type="caution">
    <text evidence="5">The sequence shown here is derived from an EMBL/GenBank/DDBJ whole genome shotgun (WGS) entry which is preliminary data.</text>
</comment>
<feature type="domain" description="CENP-V/GFA" evidence="4">
    <location>
        <begin position="5"/>
        <end position="126"/>
    </location>
</feature>
<dbReference type="InterPro" id="IPR006913">
    <property type="entry name" value="CENP-V/GFA"/>
</dbReference>